<dbReference type="EMBL" id="CP001739">
    <property type="protein sequence ID" value="ACZ08513.1"/>
    <property type="molecule type" value="Genomic_DNA"/>
</dbReference>
<reference evidence="2" key="1">
    <citation type="submission" date="2009-09" db="EMBL/GenBank/DDBJ databases">
        <title>The complete chromosome of Sebaldella termitidis ATCC 33386.</title>
        <authorList>
            <consortium name="US DOE Joint Genome Institute (JGI-PGF)"/>
            <person name="Lucas S."/>
            <person name="Copeland A."/>
            <person name="Lapidus A."/>
            <person name="Glavina del Rio T."/>
            <person name="Dalin E."/>
            <person name="Tice H."/>
            <person name="Bruce D."/>
            <person name="Goodwin L."/>
            <person name="Pitluck S."/>
            <person name="Kyrpides N."/>
            <person name="Mavromatis K."/>
            <person name="Ivanova N."/>
            <person name="Mikhailova N."/>
            <person name="Sims D."/>
            <person name="Meincke L."/>
            <person name="Brettin T."/>
            <person name="Detter J.C."/>
            <person name="Han C."/>
            <person name="Larimer F."/>
            <person name="Land M."/>
            <person name="Hauser L."/>
            <person name="Markowitz V."/>
            <person name="Cheng J.F."/>
            <person name="Hugenholtz P."/>
            <person name="Woyke T."/>
            <person name="Wu D."/>
            <person name="Eisen J.A."/>
        </authorList>
    </citation>
    <scope>NUCLEOTIDE SEQUENCE [LARGE SCALE GENOMIC DNA]</scope>
    <source>
        <strain evidence="2">ATCC 33386 / NCTC 11300</strain>
    </source>
</reference>
<dbReference type="eggNOG" id="ENOG502Z8RQ">
    <property type="taxonomic scope" value="Bacteria"/>
</dbReference>
<gene>
    <name evidence="1" type="ordered locus">Sterm_1655</name>
</gene>
<evidence type="ECO:0000313" key="1">
    <source>
        <dbReference type="EMBL" id="ACZ08513.1"/>
    </source>
</evidence>
<dbReference type="AlphaFoldDB" id="D1AIC9"/>
<accession>D1AIC9</accession>
<proteinExistence type="predicted"/>
<dbReference type="KEGG" id="str:Sterm_1655"/>
<organism evidence="1 2">
    <name type="scientific">Sebaldella termitidis (strain ATCC 33386 / NCTC 11300)</name>
    <dbReference type="NCBI Taxonomy" id="526218"/>
    <lineage>
        <taxon>Bacteria</taxon>
        <taxon>Fusobacteriati</taxon>
        <taxon>Fusobacteriota</taxon>
        <taxon>Fusobacteriia</taxon>
        <taxon>Fusobacteriales</taxon>
        <taxon>Leptotrichiaceae</taxon>
        <taxon>Sebaldella</taxon>
    </lineage>
</organism>
<sequence length="455" mass="55173">MKNMKSREGTKSVSRSNYFQNIKKCVIRRRELKYFQKLIDNELKDMSAEERDTYRKTSLITFQMLAEELEDRKKEFEQRIFDSVRVKEKETIIYTALIPEKNYYLYEDFMYPIVKKSVLTADRLEPLADKERIFKTVFIKKSYSELKELEGRIFEANIVGNKRYYDINVKLVPDERFIKKMHELYDVFDVNGIKWRTLNTAYAMKMYKVVQAEENPDMESDISMFADFEVYVDFEELEGSIYEEHMLVWNIEERDIISTHLVRPTEDRIHYEHTIKLNNEKGVYIYPREHIFLSYKEKETLYVITDNKEGSIWKTWIIKENINKKRFENAEFPLLNNEKNYNFLNSLRAESEVKMRSEAEIKRIITSYKALENKILYKDYYMTDKRLENTLEYYDMNSFLTDEFRLKGRGENLYIYFEINKRDYLTEDFLSFIISDIQLKFHEYNCIGVEYGRTV</sequence>
<dbReference type="Proteomes" id="UP000000845">
    <property type="component" value="Chromosome"/>
</dbReference>
<name>D1AIC9_SEBTE</name>
<protein>
    <submittedName>
        <fullName evidence="1">Uncharacterized protein</fullName>
    </submittedName>
</protein>
<dbReference type="STRING" id="526218.Sterm_1655"/>
<evidence type="ECO:0000313" key="2">
    <source>
        <dbReference type="Proteomes" id="UP000000845"/>
    </source>
</evidence>
<dbReference type="HOGENOM" id="CLU_052490_0_0_0"/>
<reference evidence="1 2" key="2">
    <citation type="journal article" date="2010" name="Stand. Genomic Sci.">
        <title>Complete genome sequence of Sebaldella termitidis type strain (NCTC 11300).</title>
        <authorList>
            <person name="Harmon-Smith M."/>
            <person name="Celia L."/>
            <person name="Chertkov O."/>
            <person name="Lapidus A."/>
            <person name="Copeland A."/>
            <person name="Glavina Del Rio T."/>
            <person name="Nolan M."/>
            <person name="Lucas S."/>
            <person name="Tice H."/>
            <person name="Cheng J.F."/>
            <person name="Han C."/>
            <person name="Detter J.C."/>
            <person name="Bruce D."/>
            <person name="Goodwin L."/>
            <person name="Pitluck S."/>
            <person name="Pati A."/>
            <person name="Liolios K."/>
            <person name="Ivanova N."/>
            <person name="Mavromatis K."/>
            <person name="Mikhailova N."/>
            <person name="Chen A."/>
            <person name="Palaniappan K."/>
            <person name="Land M."/>
            <person name="Hauser L."/>
            <person name="Chang Y.J."/>
            <person name="Jeffries C.D."/>
            <person name="Brettin T."/>
            <person name="Goker M."/>
            <person name="Beck B."/>
            <person name="Bristow J."/>
            <person name="Eisen J.A."/>
            <person name="Markowitz V."/>
            <person name="Hugenholtz P."/>
            <person name="Kyrpides N.C."/>
            <person name="Klenk H.P."/>
            <person name="Chen F."/>
        </authorList>
    </citation>
    <scope>NUCLEOTIDE SEQUENCE [LARGE SCALE GENOMIC DNA]</scope>
    <source>
        <strain evidence="2">ATCC 33386 / NCTC 11300</strain>
    </source>
</reference>
<keyword evidence="2" id="KW-1185">Reference proteome</keyword>